<keyword evidence="1" id="KW-1133">Transmembrane helix</keyword>
<sequence>MSKKSDKAYLIPILWFSLGVIIFYTLYRVIKLFI</sequence>
<evidence type="ECO:0000256" key="1">
    <source>
        <dbReference type="SAM" id="Phobius"/>
    </source>
</evidence>
<organism evidence="2">
    <name type="scientific">Clostridium paraputrificum</name>
    <dbReference type="NCBI Taxonomy" id="29363"/>
    <lineage>
        <taxon>Bacteria</taxon>
        <taxon>Bacillati</taxon>
        <taxon>Bacillota</taxon>
        <taxon>Clostridia</taxon>
        <taxon>Eubacteriales</taxon>
        <taxon>Clostridiaceae</taxon>
        <taxon>Clostridium</taxon>
    </lineage>
</organism>
<reference evidence="2" key="1">
    <citation type="submission" date="2019-11" db="EMBL/GenBank/DDBJ databases">
        <authorList>
            <person name="Feng L."/>
        </authorList>
    </citation>
    <scope>NUCLEOTIDE SEQUENCE</scope>
    <source>
        <strain evidence="2">CParaputrificumLFYP93</strain>
    </source>
</reference>
<feature type="transmembrane region" description="Helical" evidence="1">
    <location>
        <begin position="9"/>
        <end position="30"/>
    </location>
</feature>
<protein>
    <submittedName>
        <fullName evidence="2">Uncharacterized protein</fullName>
    </submittedName>
</protein>
<proteinExistence type="predicted"/>
<dbReference type="AlphaFoldDB" id="A0A6N3C656"/>
<keyword evidence="1" id="KW-0812">Transmembrane</keyword>
<name>A0A6N3C656_9CLOT</name>
<keyword evidence="1" id="KW-0472">Membrane</keyword>
<accession>A0A6N3C656</accession>
<evidence type="ECO:0000313" key="2">
    <source>
        <dbReference type="EMBL" id="VYU12360.1"/>
    </source>
</evidence>
<dbReference type="EMBL" id="CACRTV010000041">
    <property type="protein sequence ID" value="VYU12360.1"/>
    <property type="molecule type" value="Genomic_DNA"/>
</dbReference>
<gene>
    <name evidence="2" type="ORF">CPLFYP93_01443</name>
</gene>